<dbReference type="Gene3D" id="3.40.50.300">
    <property type="entry name" value="P-loop containing nucleotide triphosphate hydrolases"/>
    <property type="match status" value="1"/>
</dbReference>
<dbReference type="EMBL" id="QAYG01000013">
    <property type="protein sequence ID" value="PTW55067.1"/>
    <property type="molecule type" value="Genomic_DNA"/>
</dbReference>
<keyword evidence="2" id="KW-1185">Reference proteome</keyword>
<comment type="caution">
    <text evidence="1">The sequence shown here is derived from an EMBL/GenBank/DDBJ whole genome shotgun (WGS) entry which is preliminary data.</text>
</comment>
<reference evidence="1 2" key="1">
    <citation type="submission" date="2018-04" db="EMBL/GenBank/DDBJ databases">
        <title>Genomic Encyclopedia of Archaeal and Bacterial Type Strains, Phase II (KMG-II): from individual species to whole genera.</title>
        <authorList>
            <person name="Goeker M."/>
        </authorList>
    </citation>
    <scope>NUCLEOTIDE SEQUENCE [LARGE SCALE GENOMIC DNA]</scope>
    <source>
        <strain evidence="1 2">DSM 23382</strain>
    </source>
</reference>
<dbReference type="AlphaFoldDB" id="A0A2T5UU69"/>
<dbReference type="RefSeq" id="WP_146177461.1">
    <property type="nucleotide sequence ID" value="NZ_QAYG01000013.1"/>
</dbReference>
<evidence type="ECO:0000313" key="1">
    <source>
        <dbReference type="EMBL" id="PTW55067.1"/>
    </source>
</evidence>
<organism evidence="1 2">
    <name type="scientific">Breoghania corrubedonensis</name>
    <dbReference type="NCBI Taxonomy" id="665038"/>
    <lineage>
        <taxon>Bacteria</taxon>
        <taxon>Pseudomonadati</taxon>
        <taxon>Pseudomonadota</taxon>
        <taxon>Alphaproteobacteria</taxon>
        <taxon>Hyphomicrobiales</taxon>
        <taxon>Stappiaceae</taxon>
        <taxon>Breoghania</taxon>
    </lineage>
</organism>
<dbReference type="SUPFAM" id="SSF53795">
    <property type="entry name" value="PEP carboxykinase-like"/>
    <property type="match status" value="1"/>
</dbReference>
<name>A0A2T5UU69_9HYPH</name>
<dbReference type="InterPro" id="IPR027417">
    <property type="entry name" value="P-loop_NTPase"/>
</dbReference>
<evidence type="ECO:0008006" key="3">
    <source>
        <dbReference type="Google" id="ProtNLM"/>
    </source>
</evidence>
<dbReference type="OrthoDB" id="7812881at2"/>
<sequence>MRDALENENLLGVHDPDRDLWQFYDPQAGEGVQLMTTTDALPPWETSIPLRLFIHWAMHGIGRPLVHAGTLGLNGRCVFLAGPGGSGKSGTTLCGILDGLTSVGDDYILAEITPENIVARPIVKLMKQDPAGLERLKLTPSSPLFQGPNWQGKFEFDFAALAPSASAQALEGTAILLPLVGNAQRTTTRPASSKEAMLALAPSSFAQLFGTWRADLEFLARFCRRIPAWHVQLGTDPDEVAQFVRTFLSRGHP</sequence>
<accession>A0A2T5UU69</accession>
<evidence type="ECO:0000313" key="2">
    <source>
        <dbReference type="Proteomes" id="UP000244081"/>
    </source>
</evidence>
<gene>
    <name evidence="1" type="ORF">C8N35_113108</name>
</gene>
<proteinExistence type="predicted"/>
<protein>
    <recommendedName>
        <fullName evidence="3">Hpr(Ser) kinase/phosphatase</fullName>
    </recommendedName>
</protein>
<dbReference type="Proteomes" id="UP000244081">
    <property type="component" value="Unassembled WGS sequence"/>
</dbReference>